<evidence type="ECO:0000313" key="2">
    <source>
        <dbReference type="EMBL" id="TWU55050.1"/>
    </source>
</evidence>
<organism evidence="2 3">
    <name type="scientific">Rubripirellula reticaptiva</name>
    <dbReference type="NCBI Taxonomy" id="2528013"/>
    <lineage>
        <taxon>Bacteria</taxon>
        <taxon>Pseudomonadati</taxon>
        <taxon>Planctomycetota</taxon>
        <taxon>Planctomycetia</taxon>
        <taxon>Pirellulales</taxon>
        <taxon>Pirellulaceae</taxon>
        <taxon>Rubripirellula</taxon>
    </lineage>
</organism>
<sequence length="128" mass="14411" precursor="true">MTIRRIFALTALLGTLALASSGNAQSPISSPSDASKPASIDRIKLYDSLEKPSDRNERSLPSSAQLSASEIRQARALHRADQRAARLDYNLWMGVNPLRPDWNAVPMTHSNYNYIQRRVYVPFYVHAR</sequence>
<evidence type="ECO:0000313" key="3">
    <source>
        <dbReference type="Proteomes" id="UP000317977"/>
    </source>
</evidence>
<evidence type="ECO:0000256" key="1">
    <source>
        <dbReference type="SAM" id="SignalP"/>
    </source>
</evidence>
<dbReference type="AlphaFoldDB" id="A0A5C6F3G8"/>
<dbReference type="Proteomes" id="UP000317977">
    <property type="component" value="Unassembled WGS sequence"/>
</dbReference>
<keyword evidence="1" id="KW-0732">Signal</keyword>
<proteinExistence type="predicted"/>
<name>A0A5C6F3G8_9BACT</name>
<dbReference type="EMBL" id="SJPX01000002">
    <property type="protein sequence ID" value="TWU55050.1"/>
    <property type="molecule type" value="Genomic_DNA"/>
</dbReference>
<keyword evidence="3" id="KW-1185">Reference proteome</keyword>
<gene>
    <name evidence="2" type="ORF">Poly59_13430</name>
</gene>
<reference evidence="2 3" key="1">
    <citation type="submission" date="2019-02" db="EMBL/GenBank/DDBJ databases">
        <title>Deep-cultivation of Planctomycetes and their phenomic and genomic characterization uncovers novel biology.</title>
        <authorList>
            <person name="Wiegand S."/>
            <person name="Jogler M."/>
            <person name="Boedeker C."/>
            <person name="Pinto D."/>
            <person name="Vollmers J."/>
            <person name="Rivas-Marin E."/>
            <person name="Kohn T."/>
            <person name="Peeters S.H."/>
            <person name="Heuer A."/>
            <person name="Rast P."/>
            <person name="Oberbeckmann S."/>
            <person name="Bunk B."/>
            <person name="Jeske O."/>
            <person name="Meyerdierks A."/>
            <person name="Storesund J.E."/>
            <person name="Kallscheuer N."/>
            <person name="Luecker S."/>
            <person name="Lage O.M."/>
            <person name="Pohl T."/>
            <person name="Merkel B.J."/>
            <person name="Hornburger P."/>
            <person name="Mueller R.-W."/>
            <person name="Bruemmer F."/>
            <person name="Labrenz M."/>
            <person name="Spormann A.M."/>
            <person name="Op Den Camp H."/>
            <person name="Overmann J."/>
            <person name="Amann R."/>
            <person name="Jetten M.S.M."/>
            <person name="Mascher T."/>
            <person name="Medema M.H."/>
            <person name="Devos D.P."/>
            <person name="Kaster A.-K."/>
            <person name="Ovreas L."/>
            <person name="Rohde M."/>
            <person name="Galperin M.Y."/>
            <person name="Jogler C."/>
        </authorList>
    </citation>
    <scope>NUCLEOTIDE SEQUENCE [LARGE SCALE GENOMIC DNA]</scope>
    <source>
        <strain evidence="2 3">Poly59</strain>
    </source>
</reference>
<feature type="chain" id="PRO_5022934945" evidence="1">
    <location>
        <begin position="25"/>
        <end position="128"/>
    </location>
</feature>
<feature type="signal peptide" evidence="1">
    <location>
        <begin position="1"/>
        <end position="24"/>
    </location>
</feature>
<protein>
    <submittedName>
        <fullName evidence="2">Uncharacterized protein</fullName>
    </submittedName>
</protein>
<dbReference type="RefSeq" id="WP_146533315.1">
    <property type="nucleotide sequence ID" value="NZ_SJPX01000002.1"/>
</dbReference>
<accession>A0A5C6F3G8</accession>
<comment type="caution">
    <text evidence="2">The sequence shown here is derived from an EMBL/GenBank/DDBJ whole genome shotgun (WGS) entry which is preliminary data.</text>
</comment>
<dbReference type="OrthoDB" id="283259at2"/>